<dbReference type="Gene3D" id="3.30.420.130">
    <property type="entry name" value="Dinitrogenase iron-molybdenum cofactor biosynthesis domain"/>
    <property type="match status" value="1"/>
</dbReference>
<proteinExistence type="predicted"/>
<protein>
    <recommendedName>
        <fullName evidence="2">Dinitrogenase iron-molybdenum cofactor biosynthesis domain-containing protein</fullName>
    </recommendedName>
</protein>
<name>X1UC92_9ZZZZ</name>
<sequence length="86" mass="9243">VDEGRKEILSKELVPSPGHQPGLLPQWLAEQGVSVVIAGGMGSRAQDIFQQNHIKVIIGVLESDPMKAVQNYLNGILATGDNICDH</sequence>
<organism evidence="3">
    <name type="scientific">marine sediment metagenome</name>
    <dbReference type="NCBI Taxonomy" id="412755"/>
    <lineage>
        <taxon>unclassified sequences</taxon>
        <taxon>metagenomes</taxon>
        <taxon>ecological metagenomes</taxon>
    </lineage>
</organism>
<dbReference type="SUPFAM" id="SSF53146">
    <property type="entry name" value="Nitrogenase accessory factor-like"/>
    <property type="match status" value="1"/>
</dbReference>
<gene>
    <name evidence="3" type="ORF">S12H4_44420</name>
</gene>
<dbReference type="PANTHER" id="PTHR42983:SF1">
    <property type="entry name" value="IRON-MOLYBDENUM PROTEIN"/>
    <property type="match status" value="1"/>
</dbReference>
<comment type="caution">
    <text evidence="3">The sequence shown here is derived from an EMBL/GenBank/DDBJ whole genome shotgun (WGS) entry which is preliminary data.</text>
</comment>
<dbReference type="InterPro" id="IPR036105">
    <property type="entry name" value="DiNase_FeMo-co_biosyn_sf"/>
</dbReference>
<dbReference type="InterPro" id="IPR003731">
    <property type="entry name" value="Di-Nase_FeMo-co_biosynth"/>
</dbReference>
<accession>X1UC92</accession>
<dbReference type="AlphaFoldDB" id="X1UC92"/>
<reference evidence="3" key="1">
    <citation type="journal article" date="2014" name="Front. Microbiol.">
        <title>High frequency of phylogenetically diverse reductive dehalogenase-homologous genes in deep subseafloor sedimentary metagenomes.</title>
        <authorList>
            <person name="Kawai M."/>
            <person name="Futagami T."/>
            <person name="Toyoda A."/>
            <person name="Takaki Y."/>
            <person name="Nishi S."/>
            <person name="Hori S."/>
            <person name="Arai W."/>
            <person name="Tsubouchi T."/>
            <person name="Morono Y."/>
            <person name="Uchiyama I."/>
            <person name="Ito T."/>
            <person name="Fujiyama A."/>
            <person name="Inagaki F."/>
            <person name="Takami H."/>
        </authorList>
    </citation>
    <scope>NUCLEOTIDE SEQUENCE</scope>
    <source>
        <strain evidence="3">Expedition CK06-06</strain>
    </source>
</reference>
<evidence type="ECO:0000259" key="2">
    <source>
        <dbReference type="Pfam" id="PF02579"/>
    </source>
</evidence>
<feature type="region of interest" description="Disordered" evidence="1">
    <location>
        <begin position="1"/>
        <end position="20"/>
    </location>
</feature>
<feature type="non-terminal residue" evidence="3">
    <location>
        <position position="1"/>
    </location>
</feature>
<dbReference type="EMBL" id="BARW01027367">
    <property type="protein sequence ID" value="GAJ15143.1"/>
    <property type="molecule type" value="Genomic_DNA"/>
</dbReference>
<feature type="compositionally biased region" description="Basic and acidic residues" evidence="1">
    <location>
        <begin position="1"/>
        <end position="10"/>
    </location>
</feature>
<dbReference type="Pfam" id="PF02579">
    <property type="entry name" value="Nitro_FeMo-Co"/>
    <property type="match status" value="1"/>
</dbReference>
<evidence type="ECO:0000256" key="1">
    <source>
        <dbReference type="SAM" id="MobiDB-lite"/>
    </source>
</evidence>
<feature type="domain" description="Dinitrogenase iron-molybdenum cofactor biosynthesis" evidence="2">
    <location>
        <begin position="1"/>
        <end position="73"/>
    </location>
</feature>
<dbReference type="PANTHER" id="PTHR42983">
    <property type="entry name" value="DINITROGENASE IRON-MOLYBDENUM COFACTOR PROTEIN-RELATED"/>
    <property type="match status" value="1"/>
</dbReference>
<evidence type="ECO:0000313" key="3">
    <source>
        <dbReference type="EMBL" id="GAJ15143.1"/>
    </source>
</evidence>